<dbReference type="Gene3D" id="1.10.1200.10">
    <property type="entry name" value="ACP-like"/>
    <property type="match status" value="2"/>
</dbReference>
<dbReference type="CDD" id="cd05930">
    <property type="entry name" value="A_NRPS"/>
    <property type="match status" value="1"/>
</dbReference>
<dbReference type="InterPro" id="IPR050091">
    <property type="entry name" value="PKS_NRPS_Biosynth_Enz"/>
</dbReference>
<keyword evidence="18" id="KW-1185">Reference proteome</keyword>
<dbReference type="eggNOG" id="KOG1202">
    <property type="taxonomic scope" value="Eukaryota"/>
</dbReference>
<evidence type="ECO:0000256" key="5">
    <source>
        <dbReference type="ARBA" id="ARBA00022603"/>
    </source>
</evidence>
<dbReference type="Gene3D" id="3.40.50.720">
    <property type="entry name" value="NAD(P)-binding Rossmann-like Domain"/>
    <property type="match status" value="2"/>
</dbReference>
<proteinExistence type="inferred from homology"/>
<evidence type="ECO:0000256" key="13">
    <source>
        <dbReference type="SAM" id="MobiDB-lite"/>
    </source>
</evidence>
<protein>
    <recommendedName>
        <fullName evidence="1">Non-reducing polyketide synthase nscA</fullName>
    </recommendedName>
    <alternativeName>
        <fullName evidence="10">Conidial yellow pigment biosynthesis polyketide synthase nscA</fullName>
    </alternativeName>
    <alternativeName>
        <fullName evidence="11">Neosartoricin B biosynthesis protein A</fullName>
    </alternativeName>
</protein>
<feature type="active site" description="Proton donor; for dehydratase activity" evidence="12">
    <location>
        <position position="1153"/>
    </location>
</feature>
<keyword evidence="4" id="KW-0436">Ligase</keyword>
<dbReference type="Pfam" id="PF07993">
    <property type="entry name" value="NAD_binding_4"/>
    <property type="match status" value="1"/>
</dbReference>
<dbReference type="GO" id="GO:0004312">
    <property type="term" value="F:fatty acid synthase activity"/>
    <property type="evidence" value="ECO:0007669"/>
    <property type="project" value="TreeGrafter"/>
</dbReference>
<dbReference type="Pfam" id="PF21089">
    <property type="entry name" value="PKS_DH_N"/>
    <property type="match status" value="1"/>
</dbReference>
<dbReference type="InterPro" id="IPR001242">
    <property type="entry name" value="Condensation_dom"/>
</dbReference>
<dbReference type="InterPro" id="IPR001227">
    <property type="entry name" value="Ac_transferase_dom_sf"/>
</dbReference>
<dbReference type="InterPro" id="IPR014043">
    <property type="entry name" value="Acyl_transferase_dom"/>
</dbReference>
<keyword evidence="5" id="KW-0489">Methyltransferase</keyword>
<dbReference type="PROSITE" id="PS00455">
    <property type="entry name" value="AMP_BINDING"/>
    <property type="match status" value="1"/>
</dbReference>
<dbReference type="Pfam" id="PF02801">
    <property type="entry name" value="Ketoacyl-synt_C"/>
    <property type="match status" value="1"/>
</dbReference>
<feature type="compositionally biased region" description="Polar residues" evidence="13">
    <location>
        <begin position="2504"/>
        <end position="2529"/>
    </location>
</feature>
<evidence type="ECO:0000256" key="11">
    <source>
        <dbReference type="ARBA" id="ARBA00033379"/>
    </source>
</evidence>
<dbReference type="GO" id="GO:0032259">
    <property type="term" value="P:methylation"/>
    <property type="evidence" value="ECO:0007669"/>
    <property type="project" value="UniProtKB-KW"/>
</dbReference>
<dbReference type="PROSITE" id="PS52004">
    <property type="entry name" value="KS3_2"/>
    <property type="match status" value="1"/>
</dbReference>
<dbReference type="InterPro" id="IPR023213">
    <property type="entry name" value="CAT-like_dom_sf"/>
</dbReference>
<evidence type="ECO:0000259" key="16">
    <source>
        <dbReference type="PROSITE" id="PS52019"/>
    </source>
</evidence>
<dbReference type="InParanoid" id="E4UUN8"/>
<dbReference type="Gene3D" id="3.10.129.110">
    <property type="entry name" value="Polyketide synthase dehydratase"/>
    <property type="match status" value="1"/>
</dbReference>
<dbReference type="SUPFAM" id="SSF52777">
    <property type="entry name" value="CoA-dependent acyltransferases"/>
    <property type="match status" value="2"/>
</dbReference>
<dbReference type="eggNOG" id="KOG1178">
    <property type="taxonomic scope" value="Eukaryota"/>
</dbReference>
<dbReference type="RefSeq" id="XP_003173835.1">
    <property type="nucleotide sequence ID" value="XM_003173787.1"/>
</dbReference>
<feature type="region of interest" description="Disordered" evidence="13">
    <location>
        <begin position="2489"/>
        <end position="2529"/>
    </location>
</feature>
<dbReference type="Pfam" id="PF08659">
    <property type="entry name" value="KR"/>
    <property type="match status" value="1"/>
</dbReference>
<feature type="domain" description="Ketosynthase family 3 (KS3)" evidence="15">
    <location>
        <begin position="5"/>
        <end position="440"/>
    </location>
</feature>
<dbReference type="GO" id="GO:0031177">
    <property type="term" value="F:phosphopantetheine binding"/>
    <property type="evidence" value="ECO:0007669"/>
    <property type="project" value="InterPro"/>
</dbReference>
<dbReference type="Pfam" id="PF16197">
    <property type="entry name" value="KAsynt_C_assoc"/>
    <property type="match status" value="1"/>
</dbReference>
<feature type="domain" description="Carrier" evidence="14">
    <location>
        <begin position="2400"/>
        <end position="2478"/>
    </location>
</feature>
<dbReference type="Pfam" id="PF08242">
    <property type="entry name" value="Methyltransf_12"/>
    <property type="match status" value="1"/>
</dbReference>
<dbReference type="InterPro" id="IPR020845">
    <property type="entry name" value="AMP-binding_CS"/>
</dbReference>
<dbReference type="Pfam" id="PF00109">
    <property type="entry name" value="ketoacyl-synt"/>
    <property type="match status" value="1"/>
</dbReference>
<dbReference type="InterPro" id="IPR013217">
    <property type="entry name" value="Methyltransf_12"/>
</dbReference>
<dbReference type="Gene3D" id="3.30.559.10">
    <property type="entry name" value="Chloramphenicol acetyltransferase-like domain"/>
    <property type="match status" value="1"/>
</dbReference>
<dbReference type="GO" id="GO:0016874">
    <property type="term" value="F:ligase activity"/>
    <property type="evidence" value="ECO:0007669"/>
    <property type="project" value="UniProtKB-KW"/>
</dbReference>
<dbReference type="Pfam" id="PF00501">
    <property type="entry name" value="AMP-binding"/>
    <property type="match status" value="1"/>
</dbReference>
<keyword evidence="8" id="KW-0511">Multifunctional enzyme</keyword>
<dbReference type="SUPFAM" id="SSF52151">
    <property type="entry name" value="FabD/lysophospholipase-like"/>
    <property type="match status" value="1"/>
</dbReference>
<feature type="region of interest" description="C-terminal hotdog fold" evidence="12">
    <location>
        <begin position="1098"/>
        <end position="1247"/>
    </location>
</feature>
<evidence type="ECO:0000313" key="18">
    <source>
        <dbReference type="Proteomes" id="UP000002669"/>
    </source>
</evidence>
<dbReference type="InterPro" id="IPR009081">
    <property type="entry name" value="PP-bd_ACP"/>
</dbReference>
<dbReference type="FunFam" id="3.40.47.10:FF:000019">
    <property type="entry name" value="Polyketide synthase type I"/>
    <property type="match status" value="1"/>
</dbReference>
<accession>E4UUN8</accession>
<dbReference type="InterPro" id="IPR013120">
    <property type="entry name" value="FAR_NAD-bd"/>
</dbReference>
<dbReference type="InterPro" id="IPR006162">
    <property type="entry name" value="Ppantetheine_attach_site"/>
</dbReference>
<dbReference type="InterPro" id="IPR016036">
    <property type="entry name" value="Malonyl_transacylase_ACP-bd"/>
</dbReference>
<dbReference type="InterPro" id="IPR057326">
    <property type="entry name" value="KR_dom"/>
</dbReference>
<dbReference type="PROSITE" id="PS52019">
    <property type="entry name" value="PKS_MFAS_DH"/>
    <property type="match status" value="1"/>
</dbReference>
<evidence type="ECO:0000256" key="6">
    <source>
        <dbReference type="ARBA" id="ARBA00022679"/>
    </source>
</evidence>
<dbReference type="PANTHER" id="PTHR43775">
    <property type="entry name" value="FATTY ACID SYNTHASE"/>
    <property type="match status" value="1"/>
</dbReference>
<dbReference type="InterPro" id="IPR049551">
    <property type="entry name" value="PKS_DH_C"/>
</dbReference>
<dbReference type="SMART" id="SM00827">
    <property type="entry name" value="PKS_AT"/>
    <property type="match status" value="1"/>
</dbReference>
<dbReference type="InterPro" id="IPR000873">
    <property type="entry name" value="AMP-dep_synth/lig_dom"/>
</dbReference>
<feature type="active site" description="Proton acceptor; for dehydratase activity" evidence="12">
    <location>
        <position position="979"/>
    </location>
</feature>
<dbReference type="CDD" id="cd00833">
    <property type="entry name" value="PKS"/>
    <property type="match status" value="1"/>
</dbReference>
<dbReference type="GO" id="GO:0008168">
    <property type="term" value="F:methyltransferase activity"/>
    <property type="evidence" value="ECO:0007669"/>
    <property type="project" value="UniProtKB-KW"/>
</dbReference>
<dbReference type="SMART" id="SM00823">
    <property type="entry name" value="PKS_PP"/>
    <property type="match status" value="2"/>
</dbReference>
<gene>
    <name evidence="17" type="ORF">MGYG_04007</name>
</gene>
<dbReference type="InterPro" id="IPR016035">
    <property type="entry name" value="Acyl_Trfase/lysoPLipase"/>
</dbReference>
<dbReference type="SUPFAM" id="SSF53901">
    <property type="entry name" value="Thiolase-like"/>
    <property type="match status" value="1"/>
</dbReference>
<evidence type="ECO:0000313" key="17">
    <source>
        <dbReference type="EMBL" id="EFR01005.1"/>
    </source>
</evidence>
<dbReference type="InterPro" id="IPR036736">
    <property type="entry name" value="ACP-like_sf"/>
</dbReference>
<evidence type="ECO:0000256" key="8">
    <source>
        <dbReference type="ARBA" id="ARBA00023268"/>
    </source>
</evidence>
<dbReference type="Pfam" id="PF00550">
    <property type="entry name" value="PP-binding"/>
    <property type="match status" value="1"/>
</dbReference>
<dbReference type="GO" id="GO:0006633">
    <property type="term" value="P:fatty acid biosynthetic process"/>
    <property type="evidence" value="ECO:0007669"/>
    <property type="project" value="InterPro"/>
</dbReference>
<dbReference type="Gene3D" id="3.40.366.10">
    <property type="entry name" value="Malonyl-Coenzyme A Acyl Carrier Protein, domain 2"/>
    <property type="match status" value="1"/>
</dbReference>
<feature type="region of interest" description="N-terminal hotdog fold" evidence="12">
    <location>
        <begin position="946"/>
        <end position="1083"/>
    </location>
</feature>
<dbReference type="Pfam" id="PF00668">
    <property type="entry name" value="Condensation"/>
    <property type="match status" value="1"/>
</dbReference>
<dbReference type="Gene3D" id="3.30.300.30">
    <property type="match status" value="1"/>
</dbReference>
<feature type="domain" description="PKS/mFAS DH" evidence="16">
    <location>
        <begin position="946"/>
        <end position="1247"/>
    </location>
</feature>
<dbReference type="Gene3D" id="3.30.559.30">
    <property type="entry name" value="Nonribosomal peptide synthetase, condensation domain"/>
    <property type="match status" value="1"/>
</dbReference>
<dbReference type="SMART" id="SM00822">
    <property type="entry name" value="PKS_KR"/>
    <property type="match status" value="1"/>
</dbReference>
<dbReference type="GeneID" id="10029119"/>
<dbReference type="Gene3D" id="3.40.50.12780">
    <property type="entry name" value="N-terminal domain of ligase-like"/>
    <property type="match status" value="1"/>
</dbReference>
<evidence type="ECO:0000256" key="10">
    <source>
        <dbReference type="ARBA" id="ARBA00031359"/>
    </source>
</evidence>
<dbReference type="Pfam" id="PF14765">
    <property type="entry name" value="PS-DH"/>
    <property type="match status" value="1"/>
</dbReference>
<reference evidence="18" key="1">
    <citation type="journal article" date="2012" name="MBio">
        <title>Comparative genome analysis of Trichophyton rubrum and related dermatophytes reveals candidate genes involved in infection.</title>
        <authorList>
            <person name="Martinez D.A."/>
            <person name="Oliver B.G."/>
            <person name="Graeser Y."/>
            <person name="Goldberg J.M."/>
            <person name="Li W."/>
            <person name="Martinez-Rossi N.M."/>
            <person name="Monod M."/>
            <person name="Shelest E."/>
            <person name="Barton R.C."/>
            <person name="Birch E."/>
            <person name="Brakhage A.A."/>
            <person name="Chen Z."/>
            <person name="Gurr S.J."/>
            <person name="Heiman D."/>
            <person name="Heitman J."/>
            <person name="Kosti I."/>
            <person name="Rossi A."/>
            <person name="Saif S."/>
            <person name="Samalova M."/>
            <person name="Saunders C.W."/>
            <person name="Shea T."/>
            <person name="Summerbell R.C."/>
            <person name="Xu J."/>
            <person name="Young S."/>
            <person name="Zeng Q."/>
            <person name="Birren B.W."/>
            <person name="Cuomo C.A."/>
            <person name="White T.C."/>
        </authorList>
    </citation>
    <scope>NUCLEOTIDE SEQUENCE [LARGE SCALE GENOMIC DNA]</scope>
    <source>
        <strain evidence="18">ATCC MYA-4604 / CBS 118893</strain>
    </source>
</reference>
<evidence type="ECO:0000256" key="9">
    <source>
        <dbReference type="ARBA" id="ARBA00029443"/>
    </source>
</evidence>
<feature type="domain" description="Carrier" evidence="14">
    <location>
        <begin position="3526"/>
        <end position="3606"/>
    </location>
</feature>
<dbReference type="GO" id="GO:0009403">
    <property type="term" value="P:toxin biosynthetic process"/>
    <property type="evidence" value="ECO:0007669"/>
    <property type="project" value="UniProtKB-ARBA"/>
</dbReference>
<dbReference type="Proteomes" id="UP000002669">
    <property type="component" value="Unassembled WGS sequence"/>
</dbReference>
<dbReference type="InterPro" id="IPR032821">
    <property type="entry name" value="PKS_assoc"/>
</dbReference>
<dbReference type="InterPro" id="IPR020806">
    <property type="entry name" value="PKS_PP-bd"/>
</dbReference>
<dbReference type="InterPro" id="IPR042099">
    <property type="entry name" value="ANL_N_sf"/>
</dbReference>
<evidence type="ECO:0000256" key="12">
    <source>
        <dbReference type="PROSITE-ProRule" id="PRU01363"/>
    </source>
</evidence>
<dbReference type="EMBL" id="DS989824">
    <property type="protein sequence ID" value="EFR01005.1"/>
    <property type="molecule type" value="Genomic_DNA"/>
</dbReference>
<keyword evidence="2" id="KW-0596">Phosphopantetheine</keyword>
<evidence type="ECO:0000256" key="3">
    <source>
        <dbReference type="ARBA" id="ARBA00022553"/>
    </source>
</evidence>
<dbReference type="SUPFAM" id="SSF51735">
    <property type="entry name" value="NAD(P)-binding Rossmann-fold domains"/>
    <property type="match status" value="2"/>
</dbReference>
<dbReference type="VEuPathDB" id="FungiDB:MGYG_04007"/>
<dbReference type="InterPro" id="IPR042104">
    <property type="entry name" value="PKS_dehydratase_sf"/>
</dbReference>
<keyword evidence="6" id="KW-0808">Transferase</keyword>
<dbReference type="SMART" id="SM00825">
    <property type="entry name" value="PKS_KS"/>
    <property type="match status" value="1"/>
</dbReference>
<sequence length="3959" mass="433801">MPAPSEPIAIIGSSCRFPGGASSPSRLWDVLSRPQNLVGEIPQDRFNWKGFYRDGGNFHGTTKTKKAYFLSEGIQDFDPQFFNIQPGEAESMDPQQRLLLEGVYESLEKAGKTIEELQGSQTAVYVGMMGCDYADVVQKDLECMPTYVGTGIARNMHSNRVSYFFDWNGPSMTIDTACSSSMMAIYLGAQALRNGDCTTAIASGVSLILGPENFVVLSNLSMVSADGHSKMWDASANGYARGEGVGVVVLKTLSDALRDGDPIECLIREVCVNQDGRSKGLTMPSEKAQADLIRQTYARAGLDLNIASDRPQFFEAHGTGTPAGDPKEAEAIQSAFYGPDSKAEDSEMLYVGSIKTVIGHTEGTAGIAGILKASLALQNGYIPPNLLFKTLSPTVAPFTKHLKLPLSLTAWPTVPGGGPRRASVNSFGFGGSNGHAILESYNQPEQRLTLVKNPVIFTPFAFSATTERSLAAVLTTYRDYLKAEKDVDLRNLAFSLQHHRSALPFRTVILANGVDQLITRIGEKLKQYEDQNNSGLATRALANKGTGRILGVFTGQGAQWPCMARNLLRTSAHVRQIIKELEASLDTLPVEDRPTWSLAQELLADAQDSRTDEAELAQPLCTAIQIVLVDLLQKAGVYFSAVVGHSSGEIAAAYASGFLSATDAIRVAYYRGLLSKLAVGSNQENGAMLAVGTSYEDALEFCELPDLEGRICVAASNSPSSVTLSGDVEAIEQAKAAFDEEKKFARQLRVNKAYHSHHMRPVAGPYLERLQKCAVLAIKAPSGDKRPAWYSSVTPSAVPMESTQHIAGQYWVDNLVNPVMFSQAVGNAVVASGPFDLALEVGAHPSLQGPATQSIQEVFSAGLPYSGTLNRKMDDVEALSNAIGHVWTHLGLAALPGLKTYEQTLSGLPSPTYIKELPTYPWNHDRPYWYDSRLSKAHRDRSTQIHELLGTRLQGECTNNEVKWRNYLRPAEIPWLNHHQLQGQSVLPAAAYIAMAWEASIIVFDEREIQLIEVKDIDIGRGIAFDESNVAGVEVVFALSNISKPSLTPDVVSADFTCHSCPNRETGLVLNGSGRIVVTYGKPAPEMLPTRVAEAPNLIEVNVEDFYTVLSDVGYGYMETFKTISRLRRKKNCARGTLIQSGSQMILHPSVLDSGFQSLFAAHTYPGDGGLPYLLVPKSIRCIRLNPYFCQNRGEPSIELHFDSALKEGIELNDTEATVQIYTEDSDCPVLQIEGMQSIPFATATAADDANIFSQSVMGVMKLDGVAAAAGERVSEQHTSMAHLFERLCLVYLKRLQQDVTPADRKNAKAHHQHLLAYADHVIRTIANNQHPFARAEWLQDTQDGITAAIEKAELAGEVEIRIAHSVGQNLLSVVRGETNSLEHLTKDNMLEDYYRYSKNMEVANRWLGRVALQLVHRFPSLDILEIGAGTGGATQAILRRIGHTFSSYTYTDISPGFFGQAQENFSEWTSQITFKTLDLEKDPLSQGYTANSYDVIVASMVIHATVNLEESLQRARQLLRPGGYLILLEITNTAVMQFGMIMGGLPGWWAGVNDGRVYTPCLDTAGWDSALRKSGFSGVDTVTPDLDPVAVPLSIIVSQATDDRVNFLRSPLSHPNPQEDLGDLIILGGGTPATTKLMDGIVRTLRPRFNQITIHGRLETLQNESAESASIINLLDLESATFKDIDSNTLDGLKHLFRVTKALLWVTFGCDNGTEPYNNMAIGLARTVMREKTELNLQFVDADASGNVNAQHVSETFLRLCAAGAWKQSGELKELVWTVEPEIYLQNGIEVIPRIKRDNIRNARYNSNQRPIHNNLELESTCIGVDSRGKLVKLRETMSVESGFNSVKSAHLRVQVYTSILTAIRIRSVGYLYLCYGTVAGTDYSVLAVSETNTSIIDVPETWIVPCKAPQGRESEFVHAAMAALVTKNILALTPSNGKVLMYDPDQQIGNSVAKQAQDEGKEVVFVTHELKGLDHSSIYLHLHSYADTIAAQLPLGVSVFVNLSDDSSRVPFVHRLIGSLPSTCEILDRKSIFQPLSAINSDSSAITKTLLAAVVSNAISSLELGEVPQGFSDLPLSRVADLPSENMRPLVVKWSAEREVSVQLELAGNIATFKKDRTYLLVGLTGDTGQSICEWMIRQGARHIAISSRNPKVSQQWINLQKQKGANVKICAMDITNRNNVREVCQQIQTTMPPIAGVANGAMVLQDSTFFNMTIDKLRAVMGPKVNGSEYLDEIFSEPTLDFFIMFSSLGYVMGSGGQSSYTASNAFMVSLAARRRKRGLAASVINFGAIIGIGYITRAGQWHHTEMLAQGCIPISEHAVQQQFAEAVSSSSINSKDDYGIISGIRQVDPLTDTRVAWLADPRLSHYVVSRADASESKGFKKVVPIKEQLIQASSLEDARGIIEECFAAKLSVLLQLQPEEMDKQLPLIELGVDSLVAVEIRTWFRKAIDVNLPVLKVLGGASLLSLTDAALEKLSPALIPSISTSLNAPGDTSDSEKESPSSTVASIVMDTPNTTVSPPTGRTETEFTMPNEKFTRTIVRTEPMSHAQSRFWFAQQHLEDKSSFNVSFVYRLRGEVDAEKLEQGLRSVIQLHEGLRTCFFDESEDGTLLKQGIMAQSPIHVKHRLITAASEVEEEFARLTKQVYDLENGKIMELIVLTENPQLHHLLVGYHHIAMDGVGCFGLLTEISLAGGSPEKLQPPEHQYSYYSNQMREQYAKGGMREDISYWRKEFSTFPTTFPLLPFSEVKFRQPLTKYDFNETTFRLPSTMVARIKKKCRPYQATSFHFYLAVLKAMLIRFVDIEDLCIGIADASRPEADMLRSMGVFINSLPLRFKASGSQTFGDAVKEARVKAYAALGHSQVPFDVILDELKVPRSADYAPLFQVFVDFRVGHPETFQMGATEGQRTLVNYGKTAYDIMLDISENPATGCVVQLSTQKGLYSQSHTELLGTVFVNLLENFTTNTAQYLKEPPLFTSSQVDAAISLGAGPSMKSAWPETIPQRIEAVLRANPDQVALKDAGDTPFSYREMAGRASDIAGALQATGVKSGSHVAFLQEPTVDWICSMLAVFNLGAVYVPLDCREPAGRLKAILEDCKPDALIFHPPTSNQARAVLPKATAAIDISNIKSHKKTVASLAHPESPAIILYTSGSTGTPKGVVLSHSNLRNQIEALTYTLKPKEEAVLQQTAITFDLSIIQALLALCNGGSVYVVPQSVRGDAIKISKIMANHRITFSLATPLEYSSWLQFGHKYLEKCTKWKYAGSAGDVLPPKLVREFNGLQGVNAQLINLYGPAETAVATMTGPLTEDSVPNVPVGKTIPNCSIYIVDEDLKPVPVGISGEICIGGSSVGLGYLNNAELTKARFVPNPFASQEYRANGWVTMHRTGDRGRFDADGSLRFEQRIGNTLIKLRGFRIEVEEIENVILKEAGGDLEEVVVSVRGDGENRFLMAHVVFSPTTAVAQHEASQRAWMKQLQASLPLPVHARPAVILPLDSIPINLHSKVDRIAVASLELPELLNFDGPASSELTDSQKKLKSIWDQALPEILVARVATNPDMDFFQCGGNSLLLIRLQSLIRKELGVTVPLAEFYQHSTLSRMAMRVENAVKAEVISWERETSISSIVSEAKSKAGRGSLPRTTDNLVILMTGATGSIGSRVLAELITSQQVSHVHCITRRDPTQQKYFDSDKATYHQGDISKEFLGLSEEVYNGFAQNCDVILHLGASRSFWDFYQALRGANVLPTRSLVKMAAVRQIPIHFMSSGGVLSMDSTQTPPTDGSDGYVSSKWASEKILQQAAEQLQVPVTIHRTIPATSTSESPEVHQHAVNELAILTRSLKIMITSDGVKPIRGEMHLTHGEALVREFLKPFLPSAARKSNLQTQESKNGRVTYRNYPSQVRIDTEEIGELFARQAEALQGDADVSLMSGLQWMGDVKAAGYPYVIAAQVLELPGAAEPFVSRR</sequence>
<dbReference type="InterPro" id="IPR020807">
    <property type="entry name" value="PKS_DH"/>
</dbReference>
<dbReference type="InterPro" id="IPR018201">
    <property type="entry name" value="Ketoacyl_synth_AS"/>
</dbReference>
<dbReference type="InterPro" id="IPR010071">
    <property type="entry name" value="AA_adenyl_dom"/>
</dbReference>
<dbReference type="InterPro" id="IPR013968">
    <property type="entry name" value="PKS_KR"/>
</dbReference>
<evidence type="ECO:0000259" key="14">
    <source>
        <dbReference type="PROSITE" id="PS50075"/>
    </source>
</evidence>
<dbReference type="PROSITE" id="PS00606">
    <property type="entry name" value="KS3_1"/>
    <property type="match status" value="1"/>
</dbReference>
<dbReference type="CDD" id="cd02440">
    <property type="entry name" value="AdoMet_MTases"/>
    <property type="match status" value="1"/>
</dbReference>
<evidence type="ECO:0000256" key="1">
    <source>
        <dbReference type="ARBA" id="ARBA00018393"/>
    </source>
</evidence>
<dbReference type="InterPro" id="IPR029063">
    <property type="entry name" value="SAM-dependent_MTases_sf"/>
</dbReference>
<dbReference type="SUPFAM" id="SSF55048">
    <property type="entry name" value="Probable ACP-binding domain of malonyl-CoA ACP transacylase"/>
    <property type="match status" value="1"/>
</dbReference>
<dbReference type="CDD" id="cd19532">
    <property type="entry name" value="C_PKS-NRPS"/>
    <property type="match status" value="1"/>
</dbReference>
<dbReference type="PROSITE" id="PS50075">
    <property type="entry name" value="CARRIER"/>
    <property type="match status" value="2"/>
</dbReference>
<dbReference type="GO" id="GO:0004315">
    <property type="term" value="F:3-oxoacyl-[acyl-carrier-protein] synthase activity"/>
    <property type="evidence" value="ECO:0007669"/>
    <property type="project" value="InterPro"/>
</dbReference>
<dbReference type="SMART" id="SM00826">
    <property type="entry name" value="PKS_DH"/>
    <property type="match status" value="1"/>
</dbReference>
<dbReference type="InterPro" id="IPR014031">
    <property type="entry name" value="Ketoacyl_synth_C"/>
</dbReference>
<evidence type="ECO:0000256" key="2">
    <source>
        <dbReference type="ARBA" id="ARBA00022450"/>
    </source>
</evidence>
<dbReference type="STRING" id="535722.E4UUN8"/>
<dbReference type="InterPro" id="IPR045851">
    <property type="entry name" value="AMP-bd_C_sf"/>
</dbReference>
<evidence type="ECO:0000256" key="4">
    <source>
        <dbReference type="ARBA" id="ARBA00022598"/>
    </source>
</evidence>
<dbReference type="SUPFAM" id="SSF47336">
    <property type="entry name" value="ACP-like"/>
    <property type="match status" value="2"/>
</dbReference>
<dbReference type="Gene3D" id="3.40.50.150">
    <property type="entry name" value="Vaccinia Virus protein VP39"/>
    <property type="match status" value="1"/>
</dbReference>
<dbReference type="Gene3D" id="3.40.47.10">
    <property type="match status" value="1"/>
</dbReference>
<keyword evidence="3" id="KW-0597">Phosphoprotein</keyword>
<dbReference type="SUPFAM" id="SSF56801">
    <property type="entry name" value="Acetyl-CoA synthetase-like"/>
    <property type="match status" value="1"/>
</dbReference>
<dbReference type="InterPro" id="IPR016039">
    <property type="entry name" value="Thiolase-like"/>
</dbReference>
<dbReference type="Pfam" id="PF23297">
    <property type="entry name" value="ACP_SdgA_C"/>
    <property type="match status" value="1"/>
</dbReference>
<dbReference type="PANTHER" id="PTHR43775:SF20">
    <property type="entry name" value="HYBRID PKS-NRPS SYNTHETASE APDA"/>
    <property type="match status" value="1"/>
</dbReference>
<dbReference type="HOGENOM" id="CLU_000022_37_5_1"/>
<dbReference type="InterPro" id="IPR036291">
    <property type="entry name" value="NAD(P)-bd_dom_sf"/>
</dbReference>
<name>E4UUN8_ARTGP</name>
<dbReference type="Pfam" id="PF00698">
    <property type="entry name" value="Acyl_transf_1"/>
    <property type="match status" value="1"/>
</dbReference>
<evidence type="ECO:0000259" key="15">
    <source>
        <dbReference type="PROSITE" id="PS52004"/>
    </source>
</evidence>
<dbReference type="InterPro" id="IPR014030">
    <property type="entry name" value="Ketoacyl_synth_N"/>
</dbReference>
<dbReference type="OrthoDB" id="329835at2759"/>
<dbReference type="InterPro" id="IPR020841">
    <property type="entry name" value="PKS_Beta-ketoAc_synthase_dom"/>
</dbReference>
<dbReference type="InterPro" id="IPR049900">
    <property type="entry name" value="PKS_mFAS_DH"/>
</dbReference>
<dbReference type="PROSITE" id="PS00012">
    <property type="entry name" value="PHOSPHOPANTETHEINE"/>
    <property type="match status" value="1"/>
</dbReference>
<evidence type="ECO:0000256" key="7">
    <source>
        <dbReference type="ARBA" id="ARBA00022737"/>
    </source>
</evidence>
<dbReference type="InterPro" id="IPR049552">
    <property type="entry name" value="PKS_DH_N"/>
</dbReference>
<dbReference type="NCBIfam" id="TIGR01733">
    <property type="entry name" value="AA-adenyl-dom"/>
    <property type="match status" value="1"/>
</dbReference>
<organism evidence="18">
    <name type="scientific">Arthroderma gypseum (strain ATCC MYA-4604 / CBS 118893)</name>
    <name type="common">Microsporum gypseum</name>
    <dbReference type="NCBI Taxonomy" id="535722"/>
    <lineage>
        <taxon>Eukaryota</taxon>
        <taxon>Fungi</taxon>
        <taxon>Dikarya</taxon>
        <taxon>Ascomycota</taxon>
        <taxon>Pezizomycotina</taxon>
        <taxon>Eurotiomycetes</taxon>
        <taxon>Eurotiomycetidae</taxon>
        <taxon>Onygenales</taxon>
        <taxon>Arthrodermataceae</taxon>
        <taxon>Nannizzia</taxon>
    </lineage>
</organism>
<comment type="similarity">
    <text evidence="9">In the C-terminal section; belongs to the NRP synthetase family.</text>
</comment>
<dbReference type="SUPFAM" id="SSF53335">
    <property type="entry name" value="S-adenosyl-L-methionine-dependent methyltransferases"/>
    <property type="match status" value="1"/>
</dbReference>
<keyword evidence="7" id="KW-0677">Repeat</keyword>